<reference evidence="3" key="2">
    <citation type="submission" date="2023-05" db="EMBL/GenBank/DDBJ databases">
        <authorList>
            <consortium name="Lawrence Berkeley National Laboratory"/>
            <person name="Steindorff A."/>
            <person name="Hensen N."/>
            <person name="Bonometti L."/>
            <person name="Westerberg I."/>
            <person name="Brannstrom I.O."/>
            <person name="Guillou S."/>
            <person name="Cros-Aarteil S."/>
            <person name="Calhoun S."/>
            <person name="Haridas S."/>
            <person name="Kuo A."/>
            <person name="Mondo S."/>
            <person name="Pangilinan J."/>
            <person name="Riley R."/>
            <person name="Labutti K."/>
            <person name="Andreopoulos B."/>
            <person name="Lipzen A."/>
            <person name="Chen C."/>
            <person name="Yanf M."/>
            <person name="Daum C."/>
            <person name="Ng V."/>
            <person name="Clum A."/>
            <person name="Ohm R."/>
            <person name="Martin F."/>
            <person name="Silar P."/>
            <person name="Natvig D."/>
            <person name="Lalanne C."/>
            <person name="Gautier V."/>
            <person name="Ament-Velasquez S.L."/>
            <person name="Kruys A."/>
            <person name="Hutchinson M.I."/>
            <person name="Powell A.J."/>
            <person name="Barry K."/>
            <person name="Miller A.N."/>
            <person name="Grigoriev I.V."/>
            <person name="Debuchy R."/>
            <person name="Gladieux P."/>
            <person name="Thoren M.H."/>
            <person name="Johannesson H."/>
        </authorList>
    </citation>
    <scope>NUCLEOTIDE SEQUENCE</scope>
    <source>
        <strain evidence="3">PSN293</strain>
    </source>
</reference>
<evidence type="ECO:0000256" key="1">
    <source>
        <dbReference type="SAM" id="Coils"/>
    </source>
</evidence>
<feature type="region of interest" description="Disordered" evidence="2">
    <location>
        <begin position="246"/>
        <end position="303"/>
    </location>
</feature>
<feature type="compositionally biased region" description="Acidic residues" evidence="2">
    <location>
        <begin position="797"/>
        <end position="807"/>
    </location>
</feature>
<reference evidence="3" key="1">
    <citation type="journal article" date="2023" name="Mol. Phylogenet. Evol.">
        <title>Genome-scale phylogeny and comparative genomics of the fungal order Sordariales.</title>
        <authorList>
            <person name="Hensen N."/>
            <person name="Bonometti L."/>
            <person name="Westerberg I."/>
            <person name="Brannstrom I.O."/>
            <person name="Guillou S."/>
            <person name="Cros-Aarteil S."/>
            <person name="Calhoun S."/>
            <person name="Haridas S."/>
            <person name="Kuo A."/>
            <person name="Mondo S."/>
            <person name="Pangilinan J."/>
            <person name="Riley R."/>
            <person name="LaButti K."/>
            <person name="Andreopoulos B."/>
            <person name="Lipzen A."/>
            <person name="Chen C."/>
            <person name="Yan M."/>
            <person name="Daum C."/>
            <person name="Ng V."/>
            <person name="Clum A."/>
            <person name="Steindorff A."/>
            <person name="Ohm R.A."/>
            <person name="Martin F."/>
            <person name="Silar P."/>
            <person name="Natvig D.O."/>
            <person name="Lalanne C."/>
            <person name="Gautier V."/>
            <person name="Ament-Velasquez S.L."/>
            <person name="Kruys A."/>
            <person name="Hutchinson M.I."/>
            <person name="Powell A.J."/>
            <person name="Barry K."/>
            <person name="Miller A.N."/>
            <person name="Grigoriev I.V."/>
            <person name="Debuchy R."/>
            <person name="Gladieux P."/>
            <person name="Hiltunen Thoren M."/>
            <person name="Johannesson H."/>
        </authorList>
    </citation>
    <scope>NUCLEOTIDE SEQUENCE</scope>
    <source>
        <strain evidence="3">PSN293</strain>
    </source>
</reference>
<organism evidence="3 4">
    <name type="scientific">Rhypophila decipiens</name>
    <dbReference type="NCBI Taxonomy" id="261697"/>
    <lineage>
        <taxon>Eukaryota</taxon>
        <taxon>Fungi</taxon>
        <taxon>Dikarya</taxon>
        <taxon>Ascomycota</taxon>
        <taxon>Pezizomycotina</taxon>
        <taxon>Sordariomycetes</taxon>
        <taxon>Sordariomycetidae</taxon>
        <taxon>Sordariales</taxon>
        <taxon>Naviculisporaceae</taxon>
        <taxon>Rhypophila</taxon>
    </lineage>
</organism>
<sequence>MGTTLDHLDALAAQEPAFLRKTKKSLVAQTFEDIQTEEELQEVHTYLFKRYVLLGKVISARNLHHKHFYSMEMDYGHQAYLDKLVQTRHAVTQALESLEKRTAQILYQREKWFEWVREVQDDQDKNRQKEQKKIKLEAALFRRHWKEMEARLRAAREKEEKKRQEAYLDDAWRERMKERAESGEETDSGEEWDPIEDVFEDDRARYIHLIRHFLWMGDGEKKDELPDLVPVDAEPGSQDVKIGDAAAAEKENGDEQADAAPGQEGKKKRKRGGKNKKKKTVSPEVVAEQAQAAKKEPAREPDEGLIKSKEDIFTRLKMGVEKDYSHVDGPLLVGTAHNPPELLFSHSKLLPAALRAKSIQEFLADPSISDSDLRDLCLQVEKPSLQALRDACADYFRGDEPDDYEDEEEKEEEEREKNQTIHEYIRHHARYGDLDDGYLFRSFLSRLSRDKLGETEKLAQEVDDDTEMVNKKMKVTVCGRSIWNYASQRRMARDDWLHFSILAKDCSFDDAIALCRNWDDGNFLTEELTQMGFIPFFMDLSAEKSTTYNQMKSVSRKLVRRLESRNFVCAHMKRNDPITRRFIQYALMRPGELFILVCDGMNGRTVTAPQECHRWLVRSRAGNSRFRPGIEPTGQKHSRDDGWDVGMEVNGDFFELAEKERSWHFGFKSYYEIYLWDFSPGREFMDMYYNIRDLLIKAHRVRGCRDKFKHMRPIMETLTREPDTKRVRQAKPGEMTLYDELAGPDADPYASYNDTDAAEDAILFEEEMKEGVPENIPFVEISNPVQMLESTPMPLNSEDEDSSDDSDTGGKEKAPYTPGQDEFPFKAPPIWEQQHNLFKASNLGSDRKALLDRLDFSSVKLKVSTKKIFKLKSQEIMERDRAYIFKDTFHLGDFEPGAQERYRESQKLIISLQKHSSPFPQQHQWAWFCMQVLDWMKLKLTYDDYNPDVNSPWPHRYILQDIVQAFMTMGLFFPNLAVTSVIQEFLNKTPEGEKFKDSKIFDRGYRASRIPDIRTRTSCAYRPKKFWEEWEKVYPGDDTFIDAFPWDWNMAIRPTIAKLYRAGIIGPAALQVHPDVVPGFAVANTEPQRPGKLDLFITYSNVNTFVKGMPPNFIQYKDWPDLRAAARKFSTSKQFSADKPPRFALLRLWSAPYYYPLMMMLGMRQHVSFIDPVGRAWEWKFIPKDMPMSEWSLHNTTMLRLGFLREQLMGLGCGTGFVTPINRPKPWQEGKFAAGDKWAHGKSEMDDRVVHRGDLVLVMGEGEEDLLKWCMAVTFALQTKPWLREVDLWKSFVNIGLDELEGLDEYWLD</sequence>
<feature type="compositionally biased region" description="Basic and acidic residues" evidence="2">
    <location>
        <begin position="293"/>
        <end position="303"/>
    </location>
</feature>
<evidence type="ECO:0000313" key="3">
    <source>
        <dbReference type="EMBL" id="KAK4213764.1"/>
    </source>
</evidence>
<evidence type="ECO:0000256" key="2">
    <source>
        <dbReference type="SAM" id="MobiDB-lite"/>
    </source>
</evidence>
<dbReference type="Proteomes" id="UP001301769">
    <property type="component" value="Unassembled WGS sequence"/>
</dbReference>
<keyword evidence="1" id="KW-0175">Coiled coil</keyword>
<evidence type="ECO:0000313" key="4">
    <source>
        <dbReference type="Proteomes" id="UP001301769"/>
    </source>
</evidence>
<evidence type="ECO:0008006" key="5">
    <source>
        <dbReference type="Google" id="ProtNLM"/>
    </source>
</evidence>
<accession>A0AAN6Y7A3</accession>
<feature type="coiled-coil region" evidence="1">
    <location>
        <begin position="81"/>
        <end position="165"/>
    </location>
</feature>
<name>A0AAN6Y7A3_9PEZI</name>
<feature type="region of interest" description="Disordered" evidence="2">
    <location>
        <begin position="399"/>
        <end position="418"/>
    </location>
</feature>
<feature type="compositionally biased region" description="Basic residues" evidence="2">
    <location>
        <begin position="266"/>
        <end position="280"/>
    </location>
</feature>
<feature type="compositionally biased region" description="Acidic residues" evidence="2">
    <location>
        <begin position="400"/>
        <end position="414"/>
    </location>
</feature>
<proteinExistence type="predicted"/>
<gene>
    <name evidence="3" type="ORF">QBC37DRAFT_440623</name>
</gene>
<comment type="caution">
    <text evidence="3">The sequence shown here is derived from an EMBL/GenBank/DDBJ whole genome shotgun (WGS) entry which is preliminary data.</text>
</comment>
<keyword evidence="4" id="KW-1185">Reference proteome</keyword>
<feature type="region of interest" description="Disordered" evidence="2">
    <location>
        <begin position="789"/>
        <end position="821"/>
    </location>
</feature>
<dbReference type="EMBL" id="MU858104">
    <property type="protein sequence ID" value="KAK4213764.1"/>
    <property type="molecule type" value="Genomic_DNA"/>
</dbReference>
<feature type="compositionally biased region" description="Low complexity" evidence="2">
    <location>
        <begin position="283"/>
        <end position="292"/>
    </location>
</feature>
<protein>
    <recommendedName>
        <fullName evidence="5">Mfs allantoate protein</fullName>
    </recommendedName>
</protein>